<dbReference type="Proteomes" id="UP000824220">
    <property type="component" value="Unassembled WGS sequence"/>
</dbReference>
<dbReference type="EMBL" id="DXAM01000140">
    <property type="protein sequence ID" value="HJA05206.1"/>
    <property type="molecule type" value="Genomic_DNA"/>
</dbReference>
<evidence type="ECO:0000259" key="1">
    <source>
        <dbReference type="Pfam" id="PF04230"/>
    </source>
</evidence>
<gene>
    <name evidence="2" type="ORF">H9800_10160</name>
</gene>
<evidence type="ECO:0000313" key="3">
    <source>
        <dbReference type="Proteomes" id="UP000824220"/>
    </source>
</evidence>
<name>A0A9D2KI89_9MICO</name>
<keyword evidence="2" id="KW-0808">Transferase</keyword>
<dbReference type="AlphaFoldDB" id="A0A9D2KI89"/>
<reference evidence="2" key="1">
    <citation type="journal article" date="2021" name="PeerJ">
        <title>Extensive microbial diversity within the chicken gut microbiome revealed by metagenomics and culture.</title>
        <authorList>
            <person name="Gilroy R."/>
            <person name="Ravi A."/>
            <person name="Getino M."/>
            <person name="Pursley I."/>
            <person name="Horton D.L."/>
            <person name="Alikhan N.F."/>
            <person name="Baker D."/>
            <person name="Gharbi K."/>
            <person name="Hall N."/>
            <person name="Watson M."/>
            <person name="Adriaenssens E.M."/>
            <person name="Foster-Nyarko E."/>
            <person name="Jarju S."/>
            <person name="Secka A."/>
            <person name="Antonio M."/>
            <person name="Oren A."/>
            <person name="Chaudhuri R.R."/>
            <person name="La Ragione R."/>
            <person name="Hildebrand F."/>
            <person name="Pallen M.J."/>
        </authorList>
    </citation>
    <scope>NUCLEOTIDE SEQUENCE</scope>
    <source>
        <strain evidence="2">ChiHjej8B7-3636</strain>
    </source>
</reference>
<sequence length="274" mass="30294">MAVRTFYWETAPEAPRRRFSRRAPEPSPSGWRYGNVGDIFNRDLVRHLYGEEPLNTDDAGRRVLLVGSTVHRMRDGDIIAGVGTKGSPQPAAAEVSARIWGARGPLTVDLLRETGHDVSDIRFLLDPGLLIARVHPQLARIRPKRGRTVFIPHYRERDRFADTADYRVIDVDQTPLEFAKQIARAEAVYSSSLHGLVFAHALGRPAALVAPLTAEPELKYRDYAASVGETWRTPGDLAETMRRVSPSVPSTIPGLIDSAVFPTRAELSEAAAIV</sequence>
<proteinExistence type="predicted"/>
<dbReference type="GO" id="GO:0016740">
    <property type="term" value="F:transferase activity"/>
    <property type="evidence" value="ECO:0007669"/>
    <property type="project" value="UniProtKB-KW"/>
</dbReference>
<organism evidence="2 3">
    <name type="scientific">Candidatus Microbacterium stercoravium</name>
    <dbReference type="NCBI Taxonomy" id="2838697"/>
    <lineage>
        <taxon>Bacteria</taxon>
        <taxon>Bacillati</taxon>
        <taxon>Actinomycetota</taxon>
        <taxon>Actinomycetes</taxon>
        <taxon>Micrococcales</taxon>
        <taxon>Microbacteriaceae</taxon>
        <taxon>Microbacterium</taxon>
    </lineage>
</organism>
<comment type="caution">
    <text evidence="2">The sequence shown here is derived from an EMBL/GenBank/DDBJ whole genome shotgun (WGS) entry which is preliminary data.</text>
</comment>
<protein>
    <submittedName>
        <fullName evidence="2">Polysaccharide pyruvyl transferase family protein</fullName>
    </submittedName>
</protein>
<dbReference type="InterPro" id="IPR007345">
    <property type="entry name" value="Polysacch_pyruvyl_Trfase"/>
</dbReference>
<reference evidence="2" key="2">
    <citation type="submission" date="2021-04" db="EMBL/GenBank/DDBJ databases">
        <authorList>
            <person name="Gilroy R."/>
        </authorList>
    </citation>
    <scope>NUCLEOTIDE SEQUENCE</scope>
    <source>
        <strain evidence="2">ChiHjej8B7-3636</strain>
    </source>
</reference>
<accession>A0A9D2KI89</accession>
<evidence type="ECO:0000313" key="2">
    <source>
        <dbReference type="EMBL" id="HJA05206.1"/>
    </source>
</evidence>
<dbReference type="Pfam" id="PF04230">
    <property type="entry name" value="PS_pyruv_trans"/>
    <property type="match status" value="1"/>
</dbReference>
<feature type="domain" description="Polysaccharide pyruvyl transferase" evidence="1">
    <location>
        <begin position="101"/>
        <end position="210"/>
    </location>
</feature>